<feature type="non-terminal residue" evidence="2">
    <location>
        <position position="1"/>
    </location>
</feature>
<dbReference type="AlphaFoldDB" id="A0A0L6UW03"/>
<evidence type="ECO:0000313" key="3">
    <source>
        <dbReference type="Proteomes" id="UP000037035"/>
    </source>
</evidence>
<protein>
    <submittedName>
        <fullName evidence="2">Uncharacterized protein</fullName>
    </submittedName>
</protein>
<feature type="compositionally biased region" description="Basic and acidic residues" evidence="1">
    <location>
        <begin position="23"/>
        <end position="32"/>
    </location>
</feature>
<proteinExistence type="predicted"/>
<dbReference type="Proteomes" id="UP000037035">
    <property type="component" value="Unassembled WGS sequence"/>
</dbReference>
<comment type="caution">
    <text evidence="2">The sequence shown here is derived from an EMBL/GenBank/DDBJ whole genome shotgun (WGS) entry which is preliminary data.</text>
</comment>
<evidence type="ECO:0000256" key="1">
    <source>
        <dbReference type="SAM" id="MobiDB-lite"/>
    </source>
</evidence>
<organism evidence="2 3">
    <name type="scientific">Puccinia sorghi</name>
    <dbReference type="NCBI Taxonomy" id="27349"/>
    <lineage>
        <taxon>Eukaryota</taxon>
        <taxon>Fungi</taxon>
        <taxon>Dikarya</taxon>
        <taxon>Basidiomycota</taxon>
        <taxon>Pucciniomycotina</taxon>
        <taxon>Pucciniomycetes</taxon>
        <taxon>Pucciniales</taxon>
        <taxon>Pucciniaceae</taxon>
        <taxon>Puccinia</taxon>
    </lineage>
</organism>
<dbReference type="VEuPathDB" id="FungiDB:VP01_3468g2"/>
<gene>
    <name evidence="2" type="ORF">VP01_3468g2</name>
</gene>
<dbReference type="EMBL" id="LAVV01008466">
    <property type="protein sequence ID" value="KNZ52731.1"/>
    <property type="molecule type" value="Genomic_DNA"/>
</dbReference>
<sequence>KQLFSPTCPLYWPSLSFPHHPDYHSDPEESLGHLHHQQVHSVSPREDFKHLRAQLDKSLAQDATLMPDTPLLKSCDEPTMSIPDHQSPHLRAIEPYPSVALVQHCTIESPFDRYFTLITTSVSMNSHANASRPKSIGPPLSFLEFLLPRRSIWSGMLTNVSRLESIDLPPKFPDFLLPMASDMPRRSTVTCRSLAKELERDVAAACQNKLALADQRVSSQLTQQTFQDLEWWNVIAANQPDLAALAHVQPLSCQLGQQTSILQACENKMYHELDQLGHQLDLGGTWITRQRERGIDRWLTSLASATCRLYSLAITRAAQSSDTQITRCLYQSDTKKNCSLFSHHIKL</sequence>
<accession>A0A0L6UW03</accession>
<keyword evidence="3" id="KW-1185">Reference proteome</keyword>
<evidence type="ECO:0000313" key="2">
    <source>
        <dbReference type="EMBL" id="KNZ52731.1"/>
    </source>
</evidence>
<name>A0A0L6UW03_9BASI</name>
<reference evidence="2 3" key="1">
    <citation type="submission" date="2015-08" db="EMBL/GenBank/DDBJ databases">
        <title>Next Generation Sequencing and Analysis of the Genome of Puccinia sorghi L Schw, the Causal Agent of Maize Common Rust.</title>
        <authorList>
            <person name="Rochi L."/>
            <person name="Burguener G."/>
            <person name="Darino M."/>
            <person name="Turjanski A."/>
            <person name="Kreff E."/>
            <person name="Dieguez M.J."/>
            <person name="Sacco F."/>
        </authorList>
    </citation>
    <scope>NUCLEOTIDE SEQUENCE [LARGE SCALE GENOMIC DNA]</scope>
    <source>
        <strain evidence="2 3">RO10H11247</strain>
    </source>
</reference>
<feature type="region of interest" description="Disordered" evidence="1">
    <location>
        <begin position="23"/>
        <end position="45"/>
    </location>
</feature>